<dbReference type="Proteomes" id="UP001055115">
    <property type="component" value="Unassembled WGS sequence"/>
</dbReference>
<evidence type="ECO:0000313" key="3">
    <source>
        <dbReference type="Proteomes" id="UP001055115"/>
    </source>
</evidence>
<feature type="region of interest" description="Disordered" evidence="1">
    <location>
        <begin position="97"/>
        <end position="125"/>
    </location>
</feature>
<organism evidence="2 3">
    <name type="scientific">Colletotrichum spaethianum</name>
    <dbReference type="NCBI Taxonomy" id="700344"/>
    <lineage>
        <taxon>Eukaryota</taxon>
        <taxon>Fungi</taxon>
        <taxon>Dikarya</taxon>
        <taxon>Ascomycota</taxon>
        <taxon>Pezizomycotina</taxon>
        <taxon>Sordariomycetes</taxon>
        <taxon>Hypocreomycetidae</taxon>
        <taxon>Glomerellales</taxon>
        <taxon>Glomerellaceae</taxon>
        <taxon>Colletotrichum</taxon>
        <taxon>Colletotrichum spaethianum species complex</taxon>
    </lineage>
</organism>
<reference evidence="2 3" key="1">
    <citation type="submission" date="2022-03" db="EMBL/GenBank/DDBJ databases">
        <title>Genome data of Colletotrichum spp.</title>
        <authorList>
            <person name="Utami Y.D."/>
            <person name="Hiruma K."/>
        </authorList>
    </citation>
    <scope>NUCLEOTIDE SEQUENCE [LARGE SCALE GENOMIC DNA]</scope>
    <source>
        <strain evidence="2 3">MAFF 239500</strain>
    </source>
</reference>
<dbReference type="GeneID" id="73321020"/>
<dbReference type="EMBL" id="BQXU01000001">
    <property type="protein sequence ID" value="GKT40037.1"/>
    <property type="molecule type" value="Genomic_DNA"/>
</dbReference>
<comment type="caution">
    <text evidence="2">The sequence shown here is derived from an EMBL/GenBank/DDBJ whole genome shotgun (WGS) entry which is preliminary data.</text>
</comment>
<evidence type="ECO:0000313" key="2">
    <source>
        <dbReference type="EMBL" id="GKT40037.1"/>
    </source>
</evidence>
<dbReference type="RefSeq" id="XP_049122387.1">
    <property type="nucleotide sequence ID" value="XM_049266430.1"/>
</dbReference>
<name>A0AA37L1B4_9PEZI</name>
<feature type="compositionally biased region" description="Basic and acidic residues" evidence="1">
    <location>
        <begin position="106"/>
        <end position="118"/>
    </location>
</feature>
<accession>A0AA37L1B4</accession>
<dbReference type="AlphaFoldDB" id="A0AA37L1B4"/>
<evidence type="ECO:0000256" key="1">
    <source>
        <dbReference type="SAM" id="MobiDB-lite"/>
    </source>
</evidence>
<sequence length="159" mass="17780">MSGTRPPQAVSFTIDKPVFGRLEVFADTNAEGIVRIDKKRRDRSKPVIHYLSDDTFALCGSREQAHAMLSKILSYSDKAMFTCVARLVTDAEKAVESTPRPALTQHEIHDSLHNDTSKTKSLPTSKLDGTVLSRRSLDAALKKWSDWGNPWYEAESACR</sequence>
<protein>
    <submittedName>
        <fullName evidence="2">Uncharacterized protein</fullName>
    </submittedName>
</protein>
<keyword evidence="3" id="KW-1185">Reference proteome</keyword>
<gene>
    <name evidence="2" type="ORF">ColSpa_00218</name>
</gene>
<proteinExistence type="predicted"/>